<dbReference type="Proteomes" id="UP001172680">
    <property type="component" value="Unassembled WGS sequence"/>
</dbReference>
<comment type="caution">
    <text evidence="1">The sequence shown here is derived from an EMBL/GenBank/DDBJ whole genome shotgun (WGS) entry which is preliminary data.</text>
</comment>
<keyword evidence="2" id="KW-1185">Reference proteome</keyword>
<protein>
    <submittedName>
        <fullName evidence="1">Uncharacterized protein</fullName>
    </submittedName>
</protein>
<accession>A0ACC2YF05</accession>
<dbReference type="EMBL" id="JAPDRP010000041">
    <property type="protein sequence ID" value="KAJ9633806.1"/>
    <property type="molecule type" value="Genomic_DNA"/>
</dbReference>
<proteinExistence type="predicted"/>
<reference evidence="1" key="1">
    <citation type="submission" date="2022-10" db="EMBL/GenBank/DDBJ databases">
        <title>Culturing micro-colonial fungi from biological soil crusts in the Mojave desert and describing Neophaeococcomyces mojavensis, and introducing the new genera and species Taxawa tesnikishii.</title>
        <authorList>
            <person name="Kurbessoian T."/>
            <person name="Stajich J.E."/>
        </authorList>
    </citation>
    <scope>NUCLEOTIDE SEQUENCE</scope>
    <source>
        <strain evidence="1">JES_115</strain>
    </source>
</reference>
<organism evidence="1 2">
    <name type="scientific">Coniosporium tulheliwenetii</name>
    <dbReference type="NCBI Taxonomy" id="3383036"/>
    <lineage>
        <taxon>Eukaryota</taxon>
        <taxon>Fungi</taxon>
        <taxon>Dikarya</taxon>
        <taxon>Ascomycota</taxon>
        <taxon>Pezizomycotina</taxon>
        <taxon>Dothideomycetes</taxon>
        <taxon>Dothideomycetes incertae sedis</taxon>
        <taxon>Coniosporium</taxon>
    </lineage>
</organism>
<gene>
    <name evidence="1" type="ORF">H2199_009219</name>
</gene>
<evidence type="ECO:0000313" key="2">
    <source>
        <dbReference type="Proteomes" id="UP001172680"/>
    </source>
</evidence>
<name>A0ACC2YF05_9PEZI</name>
<sequence>MGDILDPSTDRPLWVNLVEVLKSDNDFGLAFKEDYEFLMVDGRIRVSNEPEFRACLHLVWRQRYHFRLTETGNGAYESDITYTNPGCAGSPSWLTLDPADDVFYCLDEGNQTPNGSVTAFKTSPDGELTVLSDHETITGQVSSVLYGEESSRAIALAHYGGHAVSTFSVAASNSFVPLQNITIALEKRGPNPDRQSAAFEHQMILDPTGQNILGPDLGADLVRVLSIDPSTNLLSEQAAPQMPAGSGPRHAVFWSSNGDVTKGYRKNSTLFLYVVTELTNTIHGFQVAYPAAGGMDFIPVSSINTFGGANVPQGAAAAEVSVSPDNRFVLVSNRLDKTFEFRNPDPTNSTAEASDSLANFVPQPNGTLLFTQLCPAGGLHPRYFSFNKAGDLVAVALQLSDRVVIHMRDVDTGYFQWAVAAHWIEGQPTTVVWDE</sequence>
<evidence type="ECO:0000313" key="1">
    <source>
        <dbReference type="EMBL" id="KAJ9633806.1"/>
    </source>
</evidence>